<gene>
    <name evidence="1" type="ORF">ABT272_43270</name>
</gene>
<dbReference type="Proteomes" id="UP001470023">
    <property type="component" value="Unassembled WGS sequence"/>
</dbReference>
<accession>A0ABV1UL40</accession>
<keyword evidence="2" id="KW-1185">Reference proteome</keyword>
<comment type="caution">
    <text evidence="1">The sequence shown here is derived from an EMBL/GenBank/DDBJ whole genome shotgun (WGS) entry which is preliminary data.</text>
</comment>
<evidence type="ECO:0000313" key="1">
    <source>
        <dbReference type="EMBL" id="MER6434405.1"/>
    </source>
</evidence>
<evidence type="ECO:0000313" key="2">
    <source>
        <dbReference type="Proteomes" id="UP001470023"/>
    </source>
</evidence>
<proteinExistence type="predicted"/>
<organism evidence="1 2">
    <name type="scientific">Streptomyces sp. 900105245</name>
    <dbReference type="NCBI Taxonomy" id="3154379"/>
    <lineage>
        <taxon>Bacteria</taxon>
        <taxon>Bacillati</taxon>
        <taxon>Actinomycetota</taxon>
        <taxon>Actinomycetes</taxon>
        <taxon>Kitasatosporales</taxon>
        <taxon>Streptomycetaceae</taxon>
        <taxon>Streptomyces</taxon>
    </lineage>
</organism>
<dbReference type="RefSeq" id="WP_073900633.1">
    <property type="nucleotide sequence ID" value="NZ_JBEOZW010000029.1"/>
</dbReference>
<name>A0ABV1UL40_9ACTN</name>
<reference evidence="1 2" key="1">
    <citation type="submission" date="2024-06" db="EMBL/GenBank/DDBJ databases">
        <title>The Natural Products Discovery Center: Release of the First 8490 Sequenced Strains for Exploring Actinobacteria Biosynthetic Diversity.</title>
        <authorList>
            <person name="Kalkreuter E."/>
            <person name="Kautsar S.A."/>
            <person name="Yang D."/>
            <person name="Bader C.D."/>
            <person name="Teijaro C.N."/>
            <person name="Fluegel L."/>
            <person name="Davis C.M."/>
            <person name="Simpson J.R."/>
            <person name="Lauterbach L."/>
            <person name="Steele A.D."/>
            <person name="Gui C."/>
            <person name="Meng S."/>
            <person name="Li G."/>
            <person name="Viehrig K."/>
            <person name="Ye F."/>
            <person name="Su P."/>
            <person name="Kiefer A.F."/>
            <person name="Nichols A."/>
            <person name="Cepeda A.J."/>
            <person name="Yan W."/>
            <person name="Fan B."/>
            <person name="Jiang Y."/>
            <person name="Adhikari A."/>
            <person name="Zheng C.-J."/>
            <person name="Schuster L."/>
            <person name="Cowan T.M."/>
            <person name="Smanski M.J."/>
            <person name="Chevrette M.G."/>
            <person name="De Carvalho L.P.S."/>
            <person name="Shen B."/>
        </authorList>
    </citation>
    <scope>NUCLEOTIDE SEQUENCE [LARGE SCALE GENOMIC DNA]</scope>
    <source>
        <strain evidence="1 2">NPDC001166</strain>
    </source>
</reference>
<sequence length="78" mass="8417">MTGQQKQEVPADKVLSVEEGAALKQEVQGLAESKRWRWAGNYASPVDAAEAANRPPAQTAGEVIFAVNGNLTATWLFF</sequence>
<protein>
    <submittedName>
        <fullName evidence="1">Uncharacterized protein</fullName>
    </submittedName>
</protein>
<dbReference type="EMBL" id="JBEPAZ010000110">
    <property type="protein sequence ID" value="MER6434405.1"/>
    <property type="molecule type" value="Genomic_DNA"/>
</dbReference>